<keyword evidence="6" id="KW-0862">Zinc</keyword>
<comment type="catalytic activity">
    <reaction evidence="10">
        <text>a primary alcohol + NAD(+) = an aldehyde + NADH + H(+)</text>
        <dbReference type="Rhea" id="RHEA:10736"/>
        <dbReference type="ChEBI" id="CHEBI:15378"/>
        <dbReference type="ChEBI" id="CHEBI:15734"/>
        <dbReference type="ChEBI" id="CHEBI:17478"/>
        <dbReference type="ChEBI" id="CHEBI:57540"/>
        <dbReference type="ChEBI" id="CHEBI:57945"/>
        <dbReference type="EC" id="1.1.1.1"/>
    </reaction>
</comment>
<name>A0A5N8WMX7_9ACTN</name>
<proteinExistence type="inferred from homology"/>
<comment type="similarity">
    <text evidence="2">Belongs to the zinc-containing alcohol dehydrogenase family.</text>
</comment>
<accession>A0A5N8WMX7</accession>
<dbReference type="InterPro" id="IPR011032">
    <property type="entry name" value="GroES-like_sf"/>
</dbReference>
<comment type="catalytic activity">
    <reaction evidence="9">
        <text>a secondary alcohol + NAD(+) = a ketone + NADH + H(+)</text>
        <dbReference type="Rhea" id="RHEA:10740"/>
        <dbReference type="ChEBI" id="CHEBI:15378"/>
        <dbReference type="ChEBI" id="CHEBI:17087"/>
        <dbReference type="ChEBI" id="CHEBI:35681"/>
        <dbReference type="ChEBI" id="CHEBI:57540"/>
        <dbReference type="ChEBI" id="CHEBI:57945"/>
        <dbReference type="EC" id="1.1.1.1"/>
    </reaction>
</comment>
<protein>
    <recommendedName>
        <fullName evidence="4">Alcohol dehydrogenase</fullName>
        <ecNumber evidence="3">1.1.1.1</ecNumber>
    </recommendedName>
</protein>
<reference evidence="12 13" key="1">
    <citation type="submission" date="2019-09" db="EMBL/GenBank/DDBJ databases">
        <authorList>
            <person name="Duangmal K."/>
            <person name="Teo W.F.A."/>
            <person name="Lipun K."/>
        </authorList>
    </citation>
    <scope>NUCLEOTIDE SEQUENCE [LARGE SCALE GENOMIC DNA]</scope>
    <source>
        <strain evidence="12 13">K1PN6</strain>
    </source>
</reference>
<evidence type="ECO:0000313" key="13">
    <source>
        <dbReference type="Proteomes" id="UP000373149"/>
    </source>
</evidence>
<keyword evidence="8" id="KW-0520">NAD</keyword>
<dbReference type="InterPro" id="IPR013149">
    <property type="entry name" value="ADH-like_C"/>
</dbReference>
<dbReference type="SUPFAM" id="SSF50129">
    <property type="entry name" value="GroES-like"/>
    <property type="match status" value="1"/>
</dbReference>
<dbReference type="EC" id="1.1.1.1" evidence="3"/>
<dbReference type="EMBL" id="VMNX01000004">
    <property type="protein sequence ID" value="MPY47585.1"/>
    <property type="molecule type" value="Genomic_DNA"/>
</dbReference>
<evidence type="ECO:0000256" key="2">
    <source>
        <dbReference type="ARBA" id="ARBA00008072"/>
    </source>
</evidence>
<evidence type="ECO:0000313" key="12">
    <source>
        <dbReference type="EMBL" id="MPY47585.1"/>
    </source>
</evidence>
<dbReference type="Gene3D" id="3.40.50.720">
    <property type="entry name" value="NAD(P)-binding Rossmann-like Domain"/>
    <property type="match status" value="1"/>
</dbReference>
<keyword evidence="5" id="KW-0479">Metal-binding</keyword>
<dbReference type="GO" id="GO:0046872">
    <property type="term" value="F:metal ion binding"/>
    <property type="evidence" value="ECO:0007669"/>
    <property type="project" value="UniProtKB-KW"/>
</dbReference>
<evidence type="ECO:0000256" key="10">
    <source>
        <dbReference type="ARBA" id="ARBA00049243"/>
    </source>
</evidence>
<dbReference type="PANTHER" id="PTHR42940">
    <property type="entry name" value="ALCOHOL DEHYDROGENASE 1-RELATED"/>
    <property type="match status" value="1"/>
</dbReference>
<dbReference type="Proteomes" id="UP000373149">
    <property type="component" value="Unassembled WGS sequence"/>
</dbReference>
<evidence type="ECO:0000256" key="1">
    <source>
        <dbReference type="ARBA" id="ARBA00001947"/>
    </source>
</evidence>
<comment type="cofactor">
    <cofactor evidence="1">
        <name>Zn(2+)</name>
        <dbReference type="ChEBI" id="CHEBI:29105"/>
    </cofactor>
</comment>
<evidence type="ECO:0000256" key="3">
    <source>
        <dbReference type="ARBA" id="ARBA00013190"/>
    </source>
</evidence>
<evidence type="ECO:0000256" key="6">
    <source>
        <dbReference type="ARBA" id="ARBA00022833"/>
    </source>
</evidence>
<dbReference type="InterPro" id="IPR036291">
    <property type="entry name" value="NAD(P)-bd_dom_sf"/>
</dbReference>
<evidence type="ECO:0000256" key="5">
    <source>
        <dbReference type="ARBA" id="ARBA00022723"/>
    </source>
</evidence>
<gene>
    <name evidence="12" type="ORF">FPZ41_02815</name>
</gene>
<dbReference type="Pfam" id="PF00107">
    <property type="entry name" value="ADH_zinc_N"/>
    <property type="match status" value="1"/>
</dbReference>
<dbReference type="Gene3D" id="3.90.180.10">
    <property type="entry name" value="Medium-chain alcohol dehydrogenases, catalytic domain"/>
    <property type="match status" value="1"/>
</dbReference>
<keyword evidence="7" id="KW-0560">Oxidoreductase</keyword>
<evidence type="ECO:0000256" key="4">
    <source>
        <dbReference type="ARBA" id="ARBA00016352"/>
    </source>
</evidence>
<evidence type="ECO:0000256" key="8">
    <source>
        <dbReference type="ARBA" id="ARBA00023027"/>
    </source>
</evidence>
<dbReference type="SUPFAM" id="SSF51735">
    <property type="entry name" value="NAD(P)-binding Rossmann-fold domains"/>
    <property type="match status" value="1"/>
</dbReference>
<organism evidence="12 13">
    <name type="scientific">Streptomyces acidicola</name>
    <dbReference type="NCBI Taxonomy" id="2596892"/>
    <lineage>
        <taxon>Bacteria</taxon>
        <taxon>Bacillati</taxon>
        <taxon>Actinomycetota</taxon>
        <taxon>Actinomycetes</taxon>
        <taxon>Kitasatosporales</taxon>
        <taxon>Streptomycetaceae</taxon>
        <taxon>Streptomyces</taxon>
    </lineage>
</organism>
<dbReference type="PANTHER" id="PTHR42940:SF7">
    <property type="entry name" value="ALCOHOL DEHYDROGENASE-LIKE N-TERMINAL DOMAIN-CONTAINING PROTEIN"/>
    <property type="match status" value="1"/>
</dbReference>
<dbReference type="AlphaFoldDB" id="A0A5N8WMX7"/>
<dbReference type="GO" id="GO:0005737">
    <property type="term" value="C:cytoplasm"/>
    <property type="evidence" value="ECO:0007669"/>
    <property type="project" value="TreeGrafter"/>
</dbReference>
<dbReference type="GO" id="GO:0004022">
    <property type="term" value="F:alcohol dehydrogenase (NAD+) activity"/>
    <property type="evidence" value="ECO:0007669"/>
    <property type="project" value="UniProtKB-EC"/>
</dbReference>
<sequence length="210" mass="21660">MLRRPSTASGSLRSAVRAVTSPGYPGGWATTITVPANALIRIPEGRSMAEAAPFGCAGVTTFNALRCSGAEPGDRVAVLGIGGLGHLAVQFAAAMGFEAVAIARGEDKRKDALELGAHRYIDSSQEDAGQALRDMGGCRLILSTAASSKPLAGLVDGLVPHGCLTVVGFDGTPLQLPLDKLRPGSRPRTALARHNGTGAIRPPCLPFRLL</sequence>
<evidence type="ECO:0000259" key="11">
    <source>
        <dbReference type="Pfam" id="PF00107"/>
    </source>
</evidence>
<keyword evidence="13" id="KW-1185">Reference proteome</keyword>
<evidence type="ECO:0000256" key="7">
    <source>
        <dbReference type="ARBA" id="ARBA00023002"/>
    </source>
</evidence>
<feature type="domain" description="Alcohol dehydrogenase-like C-terminal" evidence="11">
    <location>
        <begin position="83"/>
        <end position="181"/>
    </location>
</feature>
<evidence type="ECO:0000256" key="9">
    <source>
        <dbReference type="ARBA" id="ARBA00049164"/>
    </source>
</evidence>
<comment type="caution">
    <text evidence="12">The sequence shown here is derived from an EMBL/GenBank/DDBJ whole genome shotgun (WGS) entry which is preliminary data.</text>
</comment>
<dbReference type="FunFam" id="3.40.50.720:FF:000039">
    <property type="entry name" value="Alcohol dehydrogenase AdhP"/>
    <property type="match status" value="1"/>
</dbReference>